<evidence type="ECO:0000313" key="3">
    <source>
        <dbReference type="EMBL" id="XCH24547.1"/>
    </source>
</evidence>
<keyword evidence="2" id="KW-0472">Membrane</keyword>
<accession>A0AAU8FJJ7</accession>
<dbReference type="EMBL" id="CP159289">
    <property type="protein sequence ID" value="XCH24547.1"/>
    <property type="molecule type" value="Genomic_DNA"/>
</dbReference>
<feature type="transmembrane region" description="Helical" evidence="2">
    <location>
        <begin position="43"/>
        <end position="62"/>
    </location>
</feature>
<gene>
    <name evidence="3" type="ORF">ABV298_30340</name>
</gene>
<sequence>MSDQEPVGKRMLGRLRDHTEPYQPDAWEHFELFRAGKSRKRRIVFYWLAAAALLVIFGTALLTSRIMDRRTPAKHSLAQKQTNGGHRSRTKTALSGSSAAPLRSGPATTRRQAIKSRKIHSKRKNRAINPPAPLVATRDQLPEYPPSPTGYERRHDNFTPDLLPLRPFNSPVVRFGKPHIPAPQRQMHVTPQPARAIRWGVAFSRQSNRAAHTNPELNYGLGGAMLVPLSDKIALVTGIAASKQSLNVEEPARLTAAEGLAQLQYVRYQWVNLEVPLQIQYKLGAFKNIGFAAAGGITPQTSVGQAADYHYKTRRTIATFTETAGGPVLVSTQTIEELSSVTKNDKKSTWAFGSPLYFGLGISYQWQKTAVEIEPYVKYPLGASTAERLQLTTVGIQLRLTGPLGKATRGTENFVK</sequence>
<feature type="compositionally biased region" description="Polar residues" evidence="1">
    <location>
        <begin position="78"/>
        <end position="98"/>
    </location>
</feature>
<dbReference type="RefSeq" id="WP_353719862.1">
    <property type="nucleotide sequence ID" value="NZ_CP159289.1"/>
</dbReference>
<feature type="region of interest" description="Disordered" evidence="1">
    <location>
        <begin position="73"/>
        <end position="141"/>
    </location>
</feature>
<reference evidence="3" key="1">
    <citation type="submission" date="2024-06" db="EMBL/GenBank/DDBJ databases">
        <title>Sequencing and assembly of the genome of Dyadobacter sp. strain 676, a symbiont of Cyamopsis tetragonoloba.</title>
        <authorList>
            <person name="Guro P."/>
            <person name="Sazanova A."/>
            <person name="Kuznetsova I."/>
            <person name="Belimov A."/>
            <person name="Safronova V."/>
        </authorList>
    </citation>
    <scope>NUCLEOTIDE SEQUENCE</scope>
    <source>
        <strain evidence="3">676</strain>
    </source>
</reference>
<keyword evidence="2" id="KW-1133">Transmembrane helix</keyword>
<name>A0AAU8FJJ7_9BACT</name>
<evidence type="ECO:0000256" key="1">
    <source>
        <dbReference type="SAM" id="MobiDB-lite"/>
    </source>
</evidence>
<proteinExistence type="predicted"/>
<organism evidence="3">
    <name type="scientific">Dyadobacter sp. 676</name>
    <dbReference type="NCBI Taxonomy" id="3088362"/>
    <lineage>
        <taxon>Bacteria</taxon>
        <taxon>Pseudomonadati</taxon>
        <taxon>Bacteroidota</taxon>
        <taxon>Cytophagia</taxon>
        <taxon>Cytophagales</taxon>
        <taxon>Spirosomataceae</taxon>
        <taxon>Dyadobacter</taxon>
    </lineage>
</organism>
<feature type="compositionally biased region" description="Basic residues" evidence="1">
    <location>
        <begin position="112"/>
        <end position="126"/>
    </location>
</feature>
<protein>
    <recommendedName>
        <fullName evidence="4">Outer membrane protein beta-barrel domain-containing protein</fullName>
    </recommendedName>
</protein>
<evidence type="ECO:0008006" key="4">
    <source>
        <dbReference type="Google" id="ProtNLM"/>
    </source>
</evidence>
<keyword evidence="2" id="KW-0812">Transmembrane</keyword>
<evidence type="ECO:0000256" key="2">
    <source>
        <dbReference type="SAM" id="Phobius"/>
    </source>
</evidence>
<dbReference type="AlphaFoldDB" id="A0AAU8FJJ7"/>